<sequence>MNWKVLGGKKDFKIVVGLEILVLVAIIGFIMYSHSKNSEKMVMGGVFKNQIIHKEGEKVENKEPAMDMEKFFRPSKSPAINDRVKDYKFFDEFFGKSPDKITIPSDMLKTPEDTIINYFSILKEGAGNIEEGKYAGCGSLGTGSAPYPIAYNFLSTDYKKKLSYKEYLESFKNILHISLLKVREVPKREDHPNSIPYFFEIETIEGTDKGMGQFAYYYGFIYLIKEGKDYKISDIDIRGENYLCAPYHGWSYDAESVVGIKYGDWCSLVKERLPVETEGYVKSVPFKGTDGSDYLIKFFTLTNGTDVEVGQYKKNSKGEWEAITLNPEKCLDKASSKNK</sequence>
<gene>
    <name evidence="2" type="ORF">SDC9_133403</name>
</gene>
<evidence type="ECO:0000256" key="1">
    <source>
        <dbReference type="SAM" id="Phobius"/>
    </source>
</evidence>
<keyword evidence="1" id="KW-0812">Transmembrane</keyword>
<name>A0A645DAD9_9ZZZZ</name>
<comment type="caution">
    <text evidence="2">The sequence shown here is derived from an EMBL/GenBank/DDBJ whole genome shotgun (WGS) entry which is preliminary data.</text>
</comment>
<accession>A0A645DAD9</accession>
<protein>
    <submittedName>
        <fullName evidence="2">Uncharacterized protein</fullName>
    </submittedName>
</protein>
<dbReference type="EMBL" id="VSSQ01034386">
    <property type="protein sequence ID" value="MPM86314.1"/>
    <property type="molecule type" value="Genomic_DNA"/>
</dbReference>
<dbReference type="AlphaFoldDB" id="A0A645DAD9"/>
<feature type="transmembrane region" description="Helical" evidence="1">
    <location>
        <begin position="12"/>
        <end position="32"/>
    </location>
</feature>
<evidence type="ECO:0000313" key="2">
    <source>
        <dbReference type="EMBL" id="MPM86314.1"/>
    </source>
</evidence>
<keyword evidence="1" id="KW-0472">Membrane</keyword>
<keyword evidence="1" id="KW-1133">Transmembrane helix</keyword>
<organism evidence="2">
    <name type="scientific">bioreactor metagenome</name>
    <dbReference type="NCBI Taxonomy" id="1076179"/>
    <lineage>
        <taxon>unclassified sequences</taxon>
        <taxon>metagenomes</taxon>
        <taxon>ecological metagenomes</taxon>
    </lineage>
</organism>
<reference evidence="2" key="1">
    <citation type="submission" date="2019-08" db="EMBL/GenBank/DDBJ databases">
        <authorList>
            <person name="Kucharzyk K."/>
            <person name="Murdoch R.W."/>
            <person name="Higgins S."/>
            <person name="Loffler F."/>
        </authorList>
    </citation>
    <scope>NUCLEOTIDE SEQUENCE</scope>
</reference>
<proteinExistence type="predicted"/>